<dbReference type="RefSeq" id="WP_115848770.1">
    <property type="nucleotide sequence ID" value="NZ_QTUC01000001.1"/>
</dbReference>
<keyword evidence="4" id="KW-0788">Thiol protease</keyword>
<organism evidence="9 10">
    <name type="scientific">Thermasporomyces composti</name>
    <dbReference type="NCBI Taxonomy" id="696763"/>
    <lineage>
        <taxon>Bacteria</taxon>
        <taxon>Bacillati</taxon>
        <taxon>Actinomycetota</taxon>
        <taxon>Actinomycetes</taxon>
        <taxon>Propionibacteriales</taxon>
        <taxon>Nocardioidaceae</taxon>
        <taxon>Thermasporomyces</taxon>
    </lineage>
</organism>
<feature type="coiled-coil region" evidence="5">
    <location>
        <begin position="36"/>
        <end position="91"/>
    </location>
</feature>
<evidence type="ECO:0000256" key="5">
    <source>
        <dbReference type="SAM" id="Coils"/>
    </source>
</evidence>
<dbReference type="EMBL" id="QTUC01000001">
    <property type="protein sequence ID" value="REF34888.1"/>
    <property type="molecule type" value="Genomic_DNA"/>
</dbReference>
<dbReference type="Proteomes" id="UP000256485">
    <property type="component" value="Unassembled WGS sequence"/>
</dbReference>
<evidence type="ECO:0000256" key="6">
    <source>
        <dbReference type="SAM" id="MobiDB-lite"/>
    </source>
</evidence>
<evidence type="ECO:0000313" key="10">
    <source>
        <dbReference type="Proteomes" id="UP000256485"/>
    </source>
</evidence>
<feature type="chain" id="PRO_5017757293" evidence="7">
    <location>
        <begin position="31"/>
        <end position="341"/>
    </location>
</feature>
<evidence type="ECO:0000256" key="2">
    <source>
        <dbReference type="ARBA" id="ARBA00022670"/>
    </source>
</evidence>
<dbReference type="GO" id="GO:0006508">
    <property type="term" value="P:proteolysis"/>
    <property type="evidence" value="ECO:0007669"/>
    <property type="project" value="UniProtKB-KW"/>
</dbReference>
<dbReference type="InterPro" id="IPR051794">
    <property type="entry name" value="PG_Endopeptidase_C40"/>
</dbReference>
<feature type="region of interest" description="Disordered" evidence="6">
    <location>
        <begin position="194"/>
        <end position="230"/>
    </location>
</feature>
<dbReference type="PANTHER" id="PTHR47359">
    <property type="entry name" value="PEPTIDOGLYCAN DL-ENDOPEPTIDASE CWLO"/>
    <property type="match status" value="1"/>
</dbReference>
<keyword evidence="7" id="KW-0732">Signal</keyword>
<dbReference type="GO" id="GO:0008234">
    <property type="term" value="F:cysteine-type peptidase activity"/>
    <property type="evidence" value="ECO:0007669"/>
    <property type="project" value="UniProtKB-KW"/>
</dbReference>
<dbReference type="InterPro" id="IPR006311">
    <property type="entry name" value="TAT_signal"/>
</dbReference>
<evidence type="ECO:0000256" key="4">
    <source>
        <dbReference type="ARBA" id="ARBA00022807"/>
    </source>
</evidence>
<gene>
    <name evidence="9" type="ORF">DFJ64_0254</name>
</gene>
<keyword evidence="10" id="KW-1185">Reference proteome</keyword>
<dbReference type="PROSITE" id="PS51935">
    <property type="entry name" value="NLPC_P60"/>
    <property type="match status" value="1"/>
</dbReference>
<dbReference type="Gene3D" id="6.10.250.3150">
    <property type="match status" value="1"/>
</dbReference>
<evidence type="ECO:0000256" key="1">
    <source>
        <dbReference type="ARBA" id="ARBA00007074"/>
    </source>
</evidence>
<dbReference type="SUPFAM" id="SSF54001">
    <property type="entry name" value="Cysteine proteinases"/>
    <property type="match status" value="1"/>
</dbReference>
<evidence type="ECO:0000256" key="3">
    <source>
        <dbReference type="ARBA" id="ARBA00022801"/>
    </source>
</evidence>
<dbReference type="OrthoDB" id="5177647at2"/>
<feature type="domain" description="NlpC/P60" evidence="8">
    <location>
        <begin position="226"/>
        <end position="341"/>
    </location>
</feature>
<dbReference type="Pfam" id="PF00877">
    <property type="entry name" value="NLPC_P60"/>
    <property type="match status" value="1"/>
</dbReference>
<dbReference type="Gene3D" id="3.90.1720.10">
    <property type="entry name" value="endopeptidase domain like (from Nostoc punctiforme)"/>
    <property type="match status" value="1"/>
</dbReference>
<dbReference type="PROSITE" id="PS51318">
    <property type="entry name" value="TAT"/>
    <property type="match status" value="1"/>
</dbReference>
<keyword evidence="3" id="KW-0378">Hydrolase</keyword>
<dbReference type="InterPro" id="IPR000064">
    <property type="entry name" value="NLP_P60_dom"/>
</dbReference>
<dbReference type="PANTHER" id="PTHR47359:SF3">
    <property type="entry name" value="NLP_P60 DOMAIN-CONTAINING PROTEIN-RELATED"/>
    <property type="match status" value="1"/>
</dbReference>
<evidence type="ECO:0000313" key="9">
    <source>
        <dbReference type="EMBL" id="REF34888.1"/>
    </source>
</evidence>
<keyword evidence="2" id="KW-0645">Protease</keyword>
<sequence length="341" mass="37885">MSNRRKRRALLALGSATLAVAVGLPGSSHADPTPSIDEVRKQVDRLYHQAELMAERANELEDQMAVIKRRVKTLDADVERQETRLAELRGAIGQYAAAEYRSGGLDPTVRLLVADDPDEFLAQMTSAKAFAGQQGDLLRRLQAEQKRLAEQKAMREAELERYRRASEAAEKRMKVARSKAAKAKALLERLTEEERRRLREQEERERARDRSSRGGGDRLPPPPPGSGRGAIALNFARAQLGEPYVFGAAGPDAWDCSGLTMMAWRQAGVSLPHSSRQQYAVSRKISQSELRPGDLVFFYSDLHHVGIYAGDGMIIHAPRPGKVVEYIPMRYMPYAGAGRPG</sequence>
<evidence type="ECO:0000256" key="7">
    <source>
        <dbReference type="SAM" id="SignalP"/>
    </source>
</evidence>
<dbReference type="InterPro" id="IPR038765">
    <property type="entry name" value="Papain-like_cys_pep_sf"/>
</dbReference>
<name>A0A3D9UZG5_THECX</name>
<keyword evidence="5" id="KW-0175">Coiled coil</keyword>
<dbReference type="AlphaFoldDB" id="A0A3D9UZG5"/>
<feature type="compositionally biased region" description="Basic and acidic residues" evidence="6">
    <location>
        <begin position="194"/>
        <end position="216"/>
    </location>
</feature>
<reference evidence="9 10" key="1">
    <citation type="submission" date="2018-08" db="EMBL/GenBank/DDBJ databases">
        <title>Sequencing the genomes of 1000 actinobacteria strains.</title>
        <authorList>
            <person name="Klenk H.-P."/>
        </authorList>
    </citation>
    <scope>NUCLEOTIDE SEQUENCE [LARGE SCALE GENOMIC DNA]</scope>
    <source>
        <strain evidence="9 10">DSM 22891</strain>
    </source>
</reference>
<proteinExistence type="inferred from homology"/>
<comment type="similarity">
    <text evidence="1">Belongs to the peptidase C40 family.</text>
</comment>
<comment type="caution">
    <text evidence="9">The sequence shown here is derived from an EMBL/GenBank/DDBJ whole genome shotgun (WGS) entry which is preliminary data.</text>
</comment>
<accession>A0A3D9UZG5</accession>
<evidence type="ECO:0000259" key="8">
    <source>
        <dbReference type="PROSITE" id="PS51935"/>
    </source>
</evidence>
<protein>
    <submittedName>
        <fullName evidence="9">NlpC/P60 family protein</fullName>
    </submittedName>
</protein>
<feature type="signal peptide" evidence="7">
    <location>
        <begin position="1"/>
        <end position="30"/>
    </location>
</feature>